<dbReference type="CDD" id="cd05931">
    <property type="entry name" value="FAAL"/>
    <property type="match status" value="1"/>
</dbReference>
<dbReference type="Proteomes" id="UP000262621">
    <property type="component" value="Unassembled WGS sequence"/>
</dbReference>
<keyword evidence="7" id="KW-0436">Ligase</keyword>
<dbReference type="FunFam" id="3.30.559.30:FF:000006">
    <property type="entry name" value="Yersiniabactin polyketide/non-ribosomal peptide synthetase"/>
    <property type="match status" value="1"/>
</dbReference>
<dbReference type="InterPro" id="IPR001242">
    <property type="entry name" value="Condensation_dom"/>
</dbReference>
<feature type="compositionally biased region" description="Low complexity" evidence="11">
    <location>
        <begin position="1969"/>
        <end position="1981"/>
    </location>
</feature>
<dbReference type="GO" id="GO:0005737">
    <property type="term" value="C:cytoplasm"/>
    <property type="evidence" value="ECO:0007669"/>
    <property type="project" value="TreeGrafter"/>
</dbReference>
<evidence type="ECO:0000259" key="12">
    <source>
        <dbReference type="PROSITE" id="PS50075"/>
    </source>
</evidence>
<reference evidence="13 14" key="1">
    <citation type="submission" date="2018-08" db="EMBL/GenBank/DDBJ databases">
        <title>Verrucosispora craniellae sp. nov., isolated from a marine sponge in the South China Sea.</title>
        <authorList>
            <person name="Li L."/>
            <person name="Lin H.W."/>
        </authorList>
    </citation>
    <scope>NUCLEOTIDE SEQUENCE [LARGE SCALE GENOMIC DNA]</scope>
    <source>
        <strain evidence="13 14">LHW63014</strain>
    </source>
</reference>
<feature type="region of interest" description="Disordered" evidence="11">
    <location>
        <begin position="1517"/>
        <end position="1538"/>
    </location>
</feature>
<dbReference type="SUPFAM" id="SSF56801">
    <property type="entry name" value="Acetyl-CoA synthetase-like"/>
    <property type="match status" value="2"/>
</dbReference>
<dbReference type="Pfam" id="PF00501">
    <property type="entry name" value="AMP-binding"/>
    <property type="match status" value="2"/>
</dbReference>
<dbReference type="InterPro" id="IPR029479">
    <property type="entry name" value="Nitroreductase"/>
</dbReference>
<dbReference type="InterPro" id="IPR000415">
    <property type="entry name" value="Nitroreductase-like"/>
</dbReference>
<dbReference type="InterPro" id="IPR023213">
    <property type="entry name" value="CAT-like_dom_sf"/>
</dbReference>
<comment type="pathway">
    <text evidence="2">Siderophore biosynthesis; mycobactin biosynthesis.</text>
</comment>
<dbReference type="SUPFAM" id="SSF52777">
    <property type="entry name" value="CoA-dependent acyltransferases"/>
    <property type="match status" value="2"/>
</dbReference>
<evidence type="ECO:0000256" key="7">
    <source>
        <dbReference type="ARBA" id="ARBA00022598"/>
    </source>
</evidence>
<dbReference type="PROSITE" id="PS00455">
    <property type="entry name" value="AMP_BINDING"/>
    <property type="match status" value="1"/>
</dbReference>
<accession>A0A372FXS4</accession>
<evidence type="ECO:0000256" key="6">
    <source>
        <dbReference type="ARBA" id="ARBA00022553"/>
    </source>
</evidence>
<dbReference type="SUPFAM" id="SSF55469">
    <property type="entry name" value="FMN-dependent nitroreductase-like"/>
    <property type="match status" value="1"/>
</dbReference>
<evidence type="ECO:0000256" key="9">
    <source>
        <dbReference type="ARBA" id="ARBA00023098"/>
    </source>
</evidence>
<dbReference type="InterPro" id="IPR045851">
    <property type="entry name" value="AMP-bd_C_sf"/>
</dbReference>
<dbReference type="InterPro" id="IPR036736">
    <property type="entry name" value="ACP-like_sf"/>
</dbReference>
<dbReference type="InterPro" id="IPR042099">
    <property type="entry name" value="ANL_N_sf"/>
</dbReference>
<dbReference type="InterPro" id="IPR000873">
    <property type="entry name" value="AMP-dep_synth/lig_dom"/>
</dbReference>
<keyword evidence="5" id="KW-0596">Phosphopantetheine</keyword>
<keyword evidence="6" id="KW-0597">Phosphoprotein</keyword>
<evidence type="ECO:0000256" key="3">
    <source>
        <dbReference type="ARBA" id="ARBA00007380"/>
    </source>
</evidence>
<evidence type="ECO:0000313" key="14">
    <source>
        <dbReference type="Proteomes" id="UP000262621"/>
    </source>
</evidence>
<dbReference type="CDD" id="cd02142">
    <property type="entry name" value="McbC_SagB-like_oxidoreductase"/>
    <property type="match status" value="1"/>
</dbReference>
<evidence type="ECO:0000313" key="13">
    <source>
        <dbReference type="EMBL" id="RFS45611.1"/>
    </source>
</evidence>
<evidence type="ECO:0000256" key="2">
    <source>
        <dbReference type="ARBA" id="ARBA00005102"/>
    </source>
</evidence>
<evidence type="ECO:0000256" key="8">
    <source>
        <dbReference type="ARBA" id="ARBA00022832"/>
    </source>
</evidence>
<dbReference type="SUPFAM" id="SSF47336">
    <property type="entry name" value="ACP-like"/>
    <property type="match status" value="2"/>
</dbReference>
<dbReference type="GO" id="GO:0016491">
    <property type="term" value="F:oxidoreductase activity"/>
    <property type="evidence" value="ECO:0007669"/>
    <property type="project" value="InterPro"/>
</dbReference>
<dbReference type="Gene3D" id="1.10.1200.10">
    <property type="entry name" value="ACP-like"/>
    <property type="match status" value="2"/>
</dbReference>
<evidence type="ECO:0000256" key="1">
    <source>
        <dbReference type="ARBA" id="ARBA00001957"/>
    </source>
</evidence>
<dbReference type="Gene3D" id="2.30.38.10">
    <property type="entry name" value="Luciferase, Domain 3"/>
    <property type="match status" value="1"/>
</dbReference>
<dbReference type="InterPro" id="IPR010071">
    <property type="entry name" value="AA_adenyl_dom"/>
</dbReference>
<dbReference type="EMBL" id="QVFU01000015">
    <property type="protein sequence ID" value="RFS45611.1"/>
    <property type="molecule type" value="Genomic_DNA"/>
</dbReference>
<feature type="domain" description="Carrier" evidence="12">
    <location>
        <begin position="1897"/>
        <end position="1972"/>
    </location>
</feature>
<dbReference type="PANTHER" id="PTHR45527:SF10">
    <property type="entry name" value="PYOCHELIN SYNTHASE PCHF"/>
    <property type="match status" value="1"/>
</dbReference>
<dbReference type="Gene3D" id="3.30.300.30">
    <property type="match status" value="2"/>
</dbReference>
<dbReference type="PROSITE" id="PS50075">
    <property type="entry name" value="CARRIER"/>
    <property type="match status" value="1"/>
</dbReference>
<proteinExistence type="inferred from homology"/>
<dbReference type="Pfam" id="PF00550">
    <property type="entry name" value="PP-binding"/>
    <property type="match status" value="2"/>
</dbReference>
<dbReference type="FunFam" id="3.30.559.10:FF:000023">
    <property type="entry name" value="Non-ribosomal peptide synthetase"/>
    <property type="match status" value="1"/>
</dbReference>
<dbReference type="Gene3D" id="3.30.559.30">
    <property type="entry name" value="Nonribosomal peptide synthetase, condensation domain"/>
    <property type="match status" value="1"/>
</dbReference>
<evidence type="ECO:0000256" key="10">
    <source>
        <dbReference type="ARBA" id="ARBA00033440"/>
    </source>
</evidence>
<dbReference type="InterPro" id="IPR020806">
    <property type="entry name" value="PKS_PP-bd"/>
</dbReference>
<dbReference type="Pfam" id="PF00881">
    <property type="entry name" value="Nitroreductase"/>
    <property type="match status" value="1"/>
</dbReference>
<gene>
    <name evidence="13" type="ORF">D0Q02_16080</name>
</gene>
<dbReference type="GO" id="GO:0044550">
    <property type="term" value="P:secondary metabolite biosynthetic process"/>
    <property type="evidence" value="ECO:0007669"/>
    <property type="project" value="TreeGrafter"/>
</dbReference>
<dbReference type="Gene3D" id="3.40.50.12780">
    <property type="entry name" value="N-terminal domain of ligase-like"/>
    <property type="match status" value="1"/>
</dbReference>
<keyword evidence="9" id="KW-0443">Lipid metabolism</keyword>
<dbReference type="InterPro" id="IPR040097">
    <property type="entry name" value="FAAL/FAAC"/>
</dbReference>
<dbReference type="InterPro" id="IPR020845">
    <property type="entry name" value="AMP-binding_CS"/>
</dbReference>
<evidence type="ECO:0000256" key="5">
    <source>
        <dbReference type="ARBA" id="ARBA00022450"/>
    </source>
</evidence>
<protein>
    <recommendedName>
        <fullName evidence="4">Phenyloxazoline synthase MbtB</fullName>
    </recommendedName>
    <alternativeName>
        <fullName evidence="10">Mycobactin synthetase protein B</fullName>
    </alternativeName>
</protein>
<dbReference type="CDD" id="cd19535">
    <property type="entry name" value="Cyc_NRPS"/>
    <property type="match status" value="1"/>
</dbReference>
<dbReference type="Gene3D" id="3.40.50.980">
    <property type="match status" value="2"/>
</dbReference>
<dbReference type="Gene3D" id="3.40.109.10">
    <property type="entry name" value="NADH Oxidase"/>
    <property type="match status" value="1"/>
</dbReference>
<evidence type="ECO:0000256" key="11">
    <source>
        <dbReference type="SAM" id="MobiDB-lite"/>
    </source>
</evidence>
<dbReference type="FunFam" id="3.40.50.12780:FF:000013">
    <property type="entry name" value="Long-chain-fatty-acid--AMP ligase FadD32"/>
    <property type="match status" value="1"/>
</dbReference>
<dbReference type="GO" id="GO:0016874">
    <property type="term" value="F:ligase activity"/>
    <property type="evidence" value="ECO:0007669"/>
    <property type="project" value="UniProtKB-KW"/>
</dbReference>
<keyword evidence="8" id="KW-0276">Fatty acid metabolism</keyword>
<dbReference type="PANTHER" id="PTHR45527">
    <property type="entry name" value="NONRIBOSOMAL PEPTIDE SYNTHETASE"/>
    <property type="match status" value="1"/>
</dbReference>
<dbReference type="GO" id="GO:0043041">
    <property type="term" value="P:amino acid activation for nonribosomal peptide biosynthetic process"/>
    <property type="evidence" value="ECO:0007669"/>
    <property type="project" value="TreeGrafter"/>
</dbReference>
<dbReference type="GO" id="GO:0071766">
    <property type="term" value="P:Actinobacterium-type cell wall biogenesis"/>
    <property type="evidence" value="ECO:0007669"/>
    <property type="project" value="UniProtKB-ARBA"/>
</dbReference>
<name>A0A372FXS4_9ACTN</name>
<dbReference type="InterPro" id="IPR009081">
    <property type="entry name" value="PP-bd_ACP"/>
</dbReference>
<dbReference type="Gene3D" id="3.30.559.10">
    <property type="entry name" value="Chloramphenicol acetyltransferase-like domain"/>
    <property type="match status" value="1"/>
</dbReference>
<comment type="cofactor">
    <cofactor evidence="1">
        <name>pantetheine 4'-phosphate</name>
        <dbReference type="ChEBI" id="CHEBI:47942"/>
    </cofactor>
</comment>
<feature type="region of interest" description="Disordered" evidence="11">
    <location>
        <begin position="1969"/>
        <end position="2000"/>
    </location>
</feature>
<dbReference type="InterPro" id="IPR057737">
    <property type="entry name" value="Condensation_MtbB-like"/>
</dbReference>
<dbReference type="GO" id="GO:0006631">
    <property type="term" value="P:fatty acid metabolic process"/>
    <property type="evidence" value="ECO:0007669"/>
    <property type="project" value="UniProtKB-KW"/>
</dbReference>
<evidence type="ECO:0000256" key="4">
    <source>
        <dbReference type="ARBA" id="ARBA00016743"/>
    </source>
</evidence>
<dbReference type="GO" id="GO:0008610">
    <property type="term" value="P:lipid biosynthetic process"/>
    <property type="evidence" value="ECO:0007669"/>
    <property type="project" value="InterPro"/>
</dbReference>
<dbReference type="Pfam" id="PF00668">
    <property type="entry name" value="Condensation"/>
    <property type="match status" value="1"/>
</dbReference>
<dbReference type="GO" id="GO:0031177">
    <property type="term" value="F:phosphopantetheine binding"/>
    <property type="evidence" value="ECO:0007669"/>
    <property type="project" value="InterPro"/>
</dbReference>
<dbReference type="NCBIfam" id="TIGR01733">
    <property type="entry name" value="AA-adenyl-dom"/>
    <property type="match status" value="1"/>
</dbReference>
<organism evidence="13 14">
    <name type="scientific">Micromonospora craniellae</name>
    <dbReference type="NCBI Taxonomy" id="2294034"/>
    <lineage>
        <taxon>Bacteria</taxon>
        <taxon>Bacillati</taxon>
        <taxon>Actinomycetota</taxon>
        <taxon>Actinomycetes</taxon>
        <taxon>Micromonosporales</taxon>
        <taxon>Micromonosporaceae</taxon>
        <taxon>Micromonospora</taxon>
    </lineage>
</organism>
<comment type="caution">
    <text evidence="13">The sequence shown here is derived from an EMBL/GenBank/DDBJ whole genome shotgun (WGS) entry which is preliminary data.</text>
</comment>
<dbReference type="SMART" id="SM00823">
    <property type="entry name" value="PKS_PP"/>
    <property type="match status" value="2"/>
</dbReference>
<sequence>MLRSGFGKGFGGSAMVWRRRLTMLIETTHEGCPSMSIGQLRDHDGDPGTVDTLVHAVRRHAARAPEETALVILDPEGGAVSLTRGELDSRARAVAAAIHGAAAKPGDRVAMVCETTVNFVVAFFGALYAGACAVPILRPPTTNATSARIRRLHRIVTDARPTVVLGDQLDLDNLRSAWSAVDVAEPVWLPIPDTAPDGDAAVADPSPDDLAFLQYTSGSTADPKGVMVTHANLVANLRAFTERLGITADHVYVNWAPLFHDMGLIGCLLTPQYLGAGCVLMRAQTFAERPMRWLDEVSRAGRPVVSFAPNFALDLCVDRTAPDDRGDLDLSRWDRLILGAEPISMRTMRRFTETFTVHGLRPAALTPGYGLAETTLVATVTPAGGPTGLTADAASAELGQYAPANGGRSREITSCGSPLPGAAVVIVDEANGERLPEDRIGDIWLSGDSVAAGYWNRAEPSENTFGAELVDGTGPFLRTGDRGFLHDGLLFLTGRSKDLIIIRGRNVHAADAVEIASTADPACHTGLGAAFAIDDHGEERLVVVQAVRVRPGTDLPAVSDRVRRAIMEDLEIEPYDVVLVRSAGIPRTTSGKIQHAVARQDYLAGRLPALARTRGTAADGDDLDRDALTALPEAARRGAVEAWLREQVARAASVPTWRLDPLAPLTGYGLDSLRTLSLRSLVETRLHLSLPASVTTLGQMTDAVMRLLDSPPADTRSAVVLRPDPGAAHEPFPLTEVQHAYLLGRSDSFVLGGVATHGYLEIDADDLDLPRLESAWQAVVDRHAMLRTVILADGTQRVCENLPAQRIRVGEDPDTIRDLLSAEIRPAGEWPLWDVHASRLPGGGTRLHLSVDLLIADLWSIRLVLRDWAAYYRGDDPGPEGPAFRDCVLAQRATSGHFHDYWRARAEALPAAPDLPLAVAPGELGRPEFTRRAHRLPAGLWAAVKASAAAHGVTPSGALLAAYSAVLGRWSARQHFTLNVTLFNRPPIPGVERTVGDFTAVEPLEVDLRGLGDLRTLAEAVQNRLWEDLAHGPAGALAALGEVRRSVADPLLPVVFTSGIGFAAADEPFVPPVLGRLGHTISQTPQVYLDHQATEDGGDLLLAWDAVEELFPAGVLDDMFEAYTALVEVLAEPQAWSGWPVRLPVYQAAVMAAVNATAGPVPGGLLGGEVFARAAERPDAPAVFSHGRWHSYAEITGRALALAAVTGVTPGEVVAVGAAKGWRQVVAVLAVTAAGGVYVPIDPGLPPERRRGLIGHSGATCVLTDPGGDDDWGVPVHVVAEQGPVTRADLTYTPRAVPADVAYIIYTSGSTGTPKGVAVSHRAALNTLHDVSTRYGVTAGDRVLGISSLSFDLSVYDVFGILGAGAGLVLPDSEHLRDPQHWTALIVEQRVTVWNSVPALAQMLTEHAAATDGRLPLRIVLLSGDWIPTSLPDRIRAIAPLSEVISLGGATEAAVWSIAHPIDRVEPGWTSVPYGKPLTNQTFAVTNQRGEPCPIWVPGELVIGGAGVAEGYWNDPERTAHSFPRTPTGQREYRTGDLGRYRPDGSIEFLGREDFQVKIGGYRIELGEIEQTLLTVPQVGEAVVTAVGERGQQRLVAYVTAAAQSEVYTSADDVEHDPRRRLAFTLARHGVRRIDGPGVDLTGDPPPRTRRSIRAYLDDPVPLDRLAALLTAVRSRPGTAEQPLTTYDYASAGGLYPVQAYLWIRPGRVDGVPGGAYYHHPEQNRLIRCGEADDTTVAAVFSGVNAALYDACAFVLVAAVDHAAVDPLYGKLSRDFALLETGAMMQALETSATAAGLGLCQVGDVAAAPVLRDAFRLGTGHEPLHVVVGGIPDPAPAADVLTGRIRRQLQLRLPSYMVPASIRLLPRLPLTSQGKVDRKALAMLGAETAPRTHPYVPPATALERDIVQVVAEVLDVAEIGAADNFFDLGANSLRVTQIYNRLRVSLGLDFPLLLIFETANARALAARLSSGDGDDGGVAARAGRERGARRRAARVRRDDH</sequence>
<comment type="similarity">
    <text evidence="3">Belongs to the ATP-dependent AMP-binding enzyme family. MbtB subfamily.</text>
</comment>
<keyword evidence="14" id="KW-1185">Reference proteome</keyword>